<protein>
    <submittedName>
        <fullName evidence="1">Lipoprotein</fullName>
    </submittedName>
</protein>
<dbReference type="InterPro" id="IPR009736">
    <property type="entry name" value="DUF1307"/>
</dbReference>
<dbReference type="EMBL" id="LR134190">
    <property type="protein sequence ID" value="VEB57275.1"/>
    <property type="molecule type" value="Genomic_DNA"/>
</dbReference>
<dbReference type="SUPFAM" id="SSF160704">
    <property type="entry name" value="YehR-like"/>
    <property type="match status" value="1"/>
</dbReference>
<proteinExistence type="predicted"/>
<name>A0A447U041_SALET</name>
<dbReference type="AlphaFoldDB" id="A0A447U041"/>
<reference evidence="1 2" key="1">
    <citation type="submission" date="2018-12" db="EMBL/GenBank/DDBJ databases">
        <authorList>
            <consortium name="Pathogen Informatics"/>
        </authorList>
    </citation>
    <scope>NUCLEOTIDE SEQUENCE [LARGE SCALE GENOMIC DNA]</scope>
    <source>
        <strain evidence="1 2">NCTC6754</strain>
    </source>
</reference>
<dbReference type="InterPro" id="IPR036699">
    <property type="entry name" value="YehR-like_sf"/>
</dbReference>
<organism evidence="1 2">
    <name type="scientific">Salmonella enterica I</name>
    <dbReference type="NCBI Taxonomy" id="59201"/>
    <lineage>
        <taxon>Bacteria</taxon>
        <taxon>Pseudomonadati</taxon>
        <taxon>Pseudomonadota</taxon>
        <taxon>Gammaproteobacteria</taxon>
        <taxon>Enterobacterales</taxon>
        <taxon>Enterobacteriaceae</taxon>
        <taxon>Salmonella</taxon>
    </lineage>
</organism>
<dbReference type="Gene3D" id="3.30.1830.10">
    <property type="entry name" value="YehR-like"/>
    <property type="match status" value="1"/>
</dbReference>
<dbReference type="Pfam" id="PF06998">
    <property type="entry name" value="DUF1307"/>
    <property type="match status" value="1"/>
</dbReference>
<sequence length="56" mass="6131">MKIPMPRKNVSVDMEKVDFKALQQISGTMVSGDTSKGISMKQTQTLLEAAGFKEAK</sequence>
<evidence type="ECO:0000313" key="2">
    <source>
        <dbReference type="Proteomes" id="UP000269208"/>
    </source>
</evidence>
<gene>
    <name evidence="1" type="primary">yehR_2</name>
    <name evidence="1" type="ORF">NCTC6754_04803</name>
</gene>
<dbReference type="Proteomes" id="UP000269208">
    <property type="component" value="Chromosome"/>
</dbReference>
<accession>A0A447U041</accession>
<evidence type="ECO:0000313" key="1">
    <source>
        <dbReference type="EMBL" id="VEB57275.1"/>
    </source>
</evidence>
<keyword evidence="1" id="KW-0449">Lipoprotein</keyword>